<reference evidence="2 3" key="1">
    <citation type="journal article" date="2004" name="Science">
        <title>A predator unmasked: life cycle of Bdellovibrio bacteriovorus from a genomic perspective.</title>
        <authorList>
            <person name="Rendulic S."/>
            <person name="Jagtap P."/>
            <person name="Rosinus A."/>
            <person name="Eppinger M."/>
            <person name="Baar C."/>
            <person name="Lanz C."/>
            <person name="Keller H."/>
            <person name="Lambert C."/>
            <person name="Evans K.J."/>
            <person name="Goesmann A."/>
            <person name="Meyer F."/>
            <person name="Sockett R.E."/>
            <person name="Schuster S.C."/>
        </authorList>
    </citation>
    <scope>NUCLEOTIDE SEQUENCE [LARGE SCALE GENOMIC DNA]</scope>
    <source>
        <strain evidence="3">ATCC 15356 / DSM 50701 / NCIMB 9529 / HD100</strain>
    </source>
</reference>
<organism evidence="2 3">
    <name type="scientific">Bdellovibrio bacteriovorus (strain ATCC 15356 / DSM 50701 / NCIMB 9529 / HD100)</name>
    <dbReference type="NCBI Taxonomy" id="264462"/>
    <lineage>
        <taxon>Bacteria</taxon>
        <taxon>Pseudomonadati</taxon>
        <taxon>Bdellovibrionota</taxon>
        <taxon>Bdellovibrionia</taxon>
        <taxon>Bdellovibrionales</taxon>
        <taxon>Pseudobdellovibrionaceae</taxon>
        <taxon>Bdellovibrio</taxon>
    </lineage>
</organism>
<sequence length="254" mass="28908">MAVIMRMLILALFLSANTSHATSKTTITLITHEAPPYMAEALPDKGAIFFALAKVLKKGGYELNVVFAPSWVRAKMKAQTDPLIDGYAPYRAIENADLFEFSEYNLESPWVLAERKDHPIEWNKVQDLSKYVAGNVQGVELRPGVKELADQGKLKIETTTTQNNNILKLATKRVDYIFSDAFVFRYLLATDPKLKKYRNKLQINSKPIVIERYGVALKKTKNSAKIIKLINEGSDEFKKHIEDYLRQIEKEKTP</sequence>
<dbReference type="Proteomes" id="UP000008080">
    <property type="component" value="Chromosome"/>
</dbReference>
<dbReference type="HOGENOM" id="CLU_064076_3_2_7"/>
<gene>
    <name evidence="2" type="ordered locus">Bd2877</name>
</gene>
<keyword evidence="3" id="KW-1185">Reference proteome</keyword>
<keyword evidence="1" id="KW-0732">Signal</keyword>
<evidence type="ECO:0000256" key="1">
    <source>
        <dbReference type="SAM" id="SignalP"/>
    </source>
</evidence>
<dbReference type="KEGG" id="bba:Bd2877"/>
<evidence type="ECO:0000313" key="3">
    <source>
        <dbReference type="Proteomes" id="UP000008080"/>
    </source>
</evidence>
<accession>Q6MJA4</accession>
<dbReference type="AlphaFoldDB" id="Q6MJA4"/>
<name>Q6MJA4_BDEBA</name>
<dbReference type="EMBL" id="BX842654">
    <property type="protein sequence ID" value="CAE80657.1"/>
    <property type="molecule type" value="Genomic_DNA"/>
</dbReference>
<dbReference type="STRING" id="264462.Bd2877"/>
<dbReference type="SUPFAM" id="SSF53850">
    <property type="entry name" value="Periplasmic binding protein-like II"/>
    <property type="match status" value="1"/>
</dbReference>
<dbReference type="eggNOG" id="COG0834">
    <property type="taxonomic scope" value="Bacteria"/>
</dbReference>
<feature type="chain" id="PRO_5004277580" evidence="1">
    <location>
        <begin position="22"/>
        <end position="254"/>
    </location>
</feature>
<dbReference type="Gene3D" id="3.40.190.10">
    <property type="entry name" value="Periplasmic binding protein-like II"/>
    <property type="match status" value="2"/>
</dbReference>
<proteinExistence type="predicted"/>
<feature type="signal peptide" evidence="1">
    <location>
        <begin position="1"/>
        <end position="21"/>
    </location>
</feature>
<protein>
    <submittedName>
        <fullName evidence="2">Putative ABC-type amino acid transport periplasmic protein</fullName>
    </submittedName>
</protein>
<evidence type="ECO:0000313" key="2">
    <source>
        <dbReference type="EMBL" id="CAE80657.1"/>
    </source>
</evidence>